<organism evidence="2 3">
    <name type="scientific">Ferrimonas lipolytica</name>
    <dbReference type="NCBI Taxonomy" id="2724191"/>
    <lineage>
        <taxon>Bacteria</taxon>
        <taxon>Pseudomonadati</taxon>
        <taxon>Pseudomonadota</taxon>
        <taxon>Gammaproteobacteria</taxon>
        <taxon>Alteromonadales</taxon>
        <taxon>Ferrimonadaceae</taxon>
        <taxon>Ferrimonas</taxon>
    </lineage>
</organism>
<reference evidence="2 3" key="1">
    <citation type="submission" date="2020-04" db="EMBL/GenBank/DDBJ databases">
        <title>Ferrimonas sp. S7 isolated from sea water.</title>
        <authorList>
            <person name="Bae S.S."/>
            <person name="Baek K."/>
        </authorList>
    </citation>
    <scope>NUCLEOTIDE SEQUENCE [LARGE SCALE GENOMIC DNA]</scope>
    <source>
        <strain evidence="2 3">S7</strain>
    </source>
</reference>
<keyword evidence="3" id="KW-1185">Reference proteome</keyword>
<sequence>MKRILKAALMGGLMLLCYSAAAVDLGQKLNQFSLEDQFGQAHLVDISSATLLFTDSRSAGEVVSAVMQQLPLVEQQRLTYVIDISEMPSMITRFFALPKMKKMPFIMLLDRDGDVTSSFPRREDQVTLMCISNGKLSDLQFYQQQQQLQQALLQPQCERLAAN</sequence>
<dbReference type="RefSeq" id="WP_168659276.1">
    <property type="nucleotide sequence ID" value="NZ_CP051180.1"/>
</dbReference>
<evidence type="ECO:0008006" key="4">
    <source>
        <dbReference type="Google" id="ProtNLM"/>
    </source>
</evidence>
<dbReference type="EMBL" id="CP051180">
    <property type="protein sequence ID" value="QIZ76015.1"/>
    <property type="molecule type" value="Genomic_DNA"/>
</dbReference>
<dbReference type="AlphaFoldDB" id="A0A6H1UAC8"/>
<feature type="signal peptide" evidence="1">
    <location>
        <begin position="1"/>
        <end position="22"/>
    </location>
</feature>
<keyword evidence="1" id="KW-0732">Signal</keyword>
<evidence type="ECO:0000313" key="2">
    <source>
        <dbReference type="EMBL" id="QIZ76015.1"/>
    </source>
</evidence>
<dbReference type="KEGG" id="fes:HER31_03410"/>
<dbReference type="Proteomes" id="UP000501602">
    <property type="component" value="Chromosome"/>
</dbReference>
<gene>
    <name evidence="2" type="ORF">HER31_03410</name>
</gene>
<evidence type="ECO:0000256" key="1">
    <source>
        <dbReference type="SAM" id="SignalP"/>
    </source>
</evidence>
<accession>A0A6H1UAC8</accession>
<proteinExistence type="predicted"/>
<name>A0A6H1UAC8_9GAMM</name>
<evidence type="ECO:0000313" key="3">
    <source>
        <dbReference type="Proteomes" id="UP000501602"/>
    </source>
</evidence>
<protein>
    <recommendedName>
        <fullName evidence="4">FAD/FMN-containing dehydrogenase</fullName>
    </recommendedName>
</protein>
<feature type="chain" id="PRO_5026134488" description="FAD/FMN-containing dehydrogenase" evidence="1">
    <location>
        <begin position="23"/>
        <end position="163"/>
    </location>
</feature>